<keyword evidence="1" id="KW-1185">Reference proteome</keyword>
<dbReference type="WBParaSite" id="Pan_g22576.t1">
    <property type="protein sequence ID" value="Pan_g22576.t1"/>
    <property type="gene ID" value="Pan_g22576"/>
</dbReference>
<evidence type="ECO:0000313" key="2">
    <source>
        <dbReference type="WBParaSite" id="Pan_g22576.t1"/>
    </source>
</evidence>
<protein>
    <submittedName>
        <fullName evidence="2">Transposase</fullName>
    </submittedName>
</protein>
<name>A0A7E4VLA4_PANRE</name>
<reference evidence="1" key="1">
    <citation type="journal article" date="2013" name="Genetics">
        <title>The draft genome and transcriptome of Panagrellus redivivus are shaped by the harsh demands of a free-living lifestyle.</title>
        <authorList>
            <person name="Srinivasan J."/>
            <person name="Dillman A.R."/>
            <person name="Macchietto M.G."/>
            <person name="Heikkinen L."/>
            <person name="Lakso M."/>
            <person name="Fracchia K.M."/>
            <person name="Antoshechkin I."/>
            <person name="Mortazavi A."/>
            <person name="Wong G."/>
            <person name="Sternberg P.W."/>
        </authorList>
    </citation>
    <scope>NUCLEOTIDE SEQUENCE [LARGE SCALE GENOMIC DNA]</scope>
    <source>
        <strain evidence="1">MT8872</strain>
    </source>
</reference>
<accession>A0A7E4VLA4</accession>
<organism evidence="1 2">
    <name type="scientific">Panagrellus redivivus</name>
    <name type="common">Microworm</name>
    <dbReference type="NCBI Taxonomy" id="6233"/>
    <lineage>
        <taxon>Eukaryota</taxon>
        <taxon>Metazoa</taxon>
        <taxon>Ecdysozoa</taxon>
        <taxon>Nematoda</taxon>
        <taxon>Chromadorea</taxon>
        <taxon>Rhabditida</taxon>
        <taxon>Tylenchina</taxon>
        <taxon>Panagrolaimomorpha</taxon>
        <taxon>Panagrolaimoidea</taxon>
        <taxon>Panagrolaimidae</taxon>
        <taxon>Panagrellus</taxon>
    </lineage>
</organism>
<dbReference type="AlphaFoldDB" id="A0A7E4VLA4"/>
<proteinExistence type="predicted"/>
<sequence length="73" mass="8260">MVKQTLSVHSGRRKGISYLMANSTLKEAKASDENNLQFNRRKVTSGFIAVITGNRHYCQITALMEMVKTPLHH</sequence>
<evidence type="ECO:0000313" key="1">
    <source>
        <dbReference type="Proteomes" id="UP000492821"/>
    </source>
</evidence>
<reference evidence="2" key="2">
    <citation type="submission" date="2020-10" db="UniProtKB">
        <authorList>
            <consortium name="WormBaseParasite"/>
        </authorList>
    </citation>
    <scope>IDENTIFICATION</scope>
</reference>
<dbReference type="Proteomes" id="UP000492821">
    <property type="component" value="Unassembled WGS sequence"/>
</dbReference>